<evidence type="ECO:0000313" key="3">
    <source>
        <dbReference type="Proteomes" id="UP001066276"/>
    </source>
</evidence>
<dbReference type="AlphaFoldDB" id="A0AAV7VTG7"/>
<keyword evidence="3" id="KW-1185">Reference proteome</keyword>
<sequence length="80" mass="8411">MGLTWDGRQRRCSALHGAPEAAGLQSRAAPEASGPVRSRRCHGAWCSGWDRLVLMRPGVRVSAAPAALSLSSGKRGCTLP</sequence>
<reference evidence="2" key="1">
    <citation type="journal article" date="2022" name="bioRxiv">
        <title>Sequencing and chromosome-scale assembly of the giantPleurodeles waltlgenome.</title>
        <authorList>
            <person name="Brown T."/>
            <person name="Elewa A."/>
            <person name="Iarovenko S."/>
            <person name="Subramanian E."/>
            <person name="Araus A.J."/>
            <person name="Petzold A."/>
            <person name="Susuki M."/>
            <person name="Suzuki K.-i.T."/>
            <person name="Hayashi T."/>
            <person name="Toyoda A."/>
            <person name="Oliveira C."/>
            <person name="Osipova E."/>
            <person name="Leigh N.D."/>
            <person name="Simon A."/>
            <person name="Yun M.H."/>
        </authorList>
    </citation>
    <scope>NUCLEOTIDE SEQUENCE</scope>
    <source>
        <strain evidence="2">20211129_DDA</strain>
        <tissue evidence="2">Liver</tissue>
    </source>
</reference>
<evidence type="ECO:0000313" key="2">
    <source>
        <dbReference type="EMBL" id="KAJ1203866.1"/>
    </source>
</evidence>
<comment type="caution">
    <text evidence="2">The sequence shown here is derived from an EMBL/GenBank/DDBJ whole genome shotgun (WGS) entry which is preliminary data.</text>
</comment>
<organism evidence="2 3">
    <name type="scientific">Pleurodeles waltl</name>
    <name type="common">Iberian ribbed newt</name>
    <dbReference type="NCBI Taxonomy" id="8319"/>
    <lineage>
        <taxon>Eukaryota</taxon>
        <taxon>Metazoa</taxon>
        <taxon>Chordata</taxon>
        <taxon>Craniata</taxon>
        <taxon>Vertebrata</taxon>
        <taxon>Euteleostomi</taxon>
        <taxon>Amphibia</taxon>
        <taxon>Batrachia</taxon>
        <taxon>Caudata</taxon>
        <taxon>Salamandroidea</taxon>
        <taxon>Salamandridae</taxon>
        <taxon>Pleurodelinae</taxon>
        <taxon>Pleurodeles</taxon>
    </lineage>
</organism>
<gene>
    <name evidence="2" type="ORF">NDU88_007647</name>
</gene>
<accession>A0AAV7VTG7</accession>
<name>A0AAV7VTG7_PLEWA</name>
<evidence type="ECO:0000256" key="1">
    <source>
        <dbReference type="SAM" id="MobiDB-lite"/>
    </source>
</evidence>
<protein>
    <submittedName>
        <fullName evidence="2">Uncharacterized protein</fullName>
    </submittedName>
</protein>
<feature type="region of interest" description="Disordered" evidence="1">
    <location>
        <begin position="17"/>
        <end position="36"/>
    </location>
</feature>
<dbReference type="Proteomes" id="UP001066276">
    <property type="component" value="Chromosome 2_1"/>
</dbReference>
<dbReference type="EMBL" id="JANPWB010000003">
    <property type="protein sequence ID" value="KAJ1203866.1"/>
    <property type="molecule type" value="Genomic_DNA"/>
</dbReference>
<proteinExistence type="predicted"/>